<comment type="caution">
    <text evidence="1">The sequence shown here is derived from an EMBL/GenBank/DDBJ whole genome shotgun (WGS) entry which is preliminary data.</text>
</comment>
<dbReference type="Proteomes" id="UP000735302">
    <property type="component" value="Unassembled WGS sequence"/>
</dbReference>
<gene>
    <name evidence="1" type="ORF">PoB_000481900</name>
</gene>
<protein>
    <submittedName>
        <fullName evidence="1">Uncharacterized protein</fullName>
    </submittedName>
</protein>
<keyword evidence="2" id="KW-1185">Reference proteome</keyword>
<sequence length="100" mass="10864">MDACPDELAMHVARDLESVSKEVDCQEIVRNTLISPYRPSTPTAEELHLVGLLCDDEPMGDGPVSAASVDVMEDGDEVSGYDGWDYEVLPELVAGIAKRQ</sequence>
<dbReference type="EMBL" id="BLXT01000588">
    <property type="protein sequence ID" value="GFN78313.1"/>
    <property type="molecule type" value="Genomic_DNA"/>
</dbReference>
<name>A0AAV3Y5V8_9GAST</name>
<accession>A0AAV3Y5V8</accession>
<dbReference type="AlphaFoldDB" id="A0AAV3Y5V8"/>
<evidence type="ECO:0000313" key="2">
    <source>
        <dbReference type="Proteomes" id="UP000735302"/>
    </source>
</evidence>
<evidence type="ECO:0000313" key="1">
    <source>
        <dbReference type="EMBL" id="GFN78313.1"/>
    </source>
</evidence>
<organism evidence="1 2">
    <name type="scientific">Plakobranchus ocellatus</name>
    <dbReference type="NCBI Taxonomy" id="259542"/>
    <lineage>
        <taxon>Eukaryota</taxon>
        <taxon>Metazoa</taxon>
        <taxon>Spiralia</taxon>
        <taxon>Lophotrochozoa</taxon>
        <taxon>Mollusca</taxon>
        <taxon>Gastropoda</taxon>
        <taxon>Heterobranchia</taxon>
        <taxon>Euthyneura</taxon>
        <taxon>Panpulmonata</taxon>
        <taxon>Sacoglossa</taxon>
        <taxon>Placobranchoidea</taxon>
        <taxon>Plakobranchidae</taxon>
        <taxon>Plakobranchus</taxon>
    </lineage>
</organism>
<reference evidence="1 2" key="1">
    <citation type="journal article" date="2021" name="Elife">
        <title>Chloroplast acquisition without the gene transfer in kleptoplastic sea slugs, Plakobranchus ocellatus.</title>
        <authorList>
            <person name="Maeda T."/>
            <person name="Takahashi S."/>
            <person name="Yoshida T."/>
            <person name="Shimamura S."/>
            <person name="Takaki Y."/>
            <person name="Nagai Y."/>
            <person name="Toyoda A."/>
            <person name="Suzuki Y."/>
            <person name="Arimoto A."/>
            <person name="Ishii H."/>
            <person name="Satoh N."/>
            <person name="Nishiyama T."/>
            <person name="Hasebe M."/>
            <person name="Maruyama T."/>
            <person name="Minagawa J."/>
            <person name="Obokata J."/>
            <person name="Shigenobu S."/>
        </authorList>
    </citation>
    <scope>NUCLEOTIDE SEQUENCE [LARGE SCALE GENOMIC DNA]</scope>
</reference>
<proteinExistence type="predicted"/>